<dbReference type="Proteomes" id="UP000675881">
    <property type="component" value="Chromosome 7"/>
</dbReference>
<organism evidence="1 2">
    <name type="scientific">Lepeophtheirus salmonis</name>
    <name type="common">Salmon louse</name>
    <name type="synonym">Caligus salmonis</name>
    <dbReference type="NCBI Taxonomy" id="72036"/>
    <lineage>
        <taxon>Eukaryota</taxon>
        <taxon>Metazoa</taxon>
        <taxon>Ecdysozoa</taxon>
        <taxon>Arthropoda</taxon>
        <taxon>Crustacea</taxon>
        <taxon>Multicrustacea</taxon>
        <taxon>Hexanauplia</taxon>
        <taxon>Copepoda</taxon>
        <taxon>Siphonostomatoida</taxon>
        <taxon>Caligidae</taxon>
        <taxon>Lepeophtheirus</taxon>
    </lineage>
</organism>
<sequence>MLVLGLKKSIDANPTTPLAKLTKIRNMSKTTTKRVFNVDLGNVSWVRAVKHLLTEDKKATSNTLLTGEYLNFFPDENIFTFHCLFNCLNDRWTCSYPLEIYTIMKTKKPAGTMILDVISSEGTSGVPEDV</sequence>
<evidence type="ECO:0000313" key="1">
    <source>
        <dbReference type="EMBL" id="CAF3006444.1"/>
    </source>
</evidence>
<keyword evidence="2" id="KW-1185">Reference proteome</keyword>
<proteinExistence type="predicted"/>
<accession>A0A7R8HDB4</accession>
<dbReference type="EMBL" id="HG994586">
    <property type="protein sequence ID" value="CAF3006444.1"/>
    <property type="molecule type" value="Genomic_DNA"/>
</dbReference>
<protein>
    <submittedName>
        <fullName evidence="1">(salmon louse) hypothetical protein</fullName>
    </submittedName>
</protein>
<evidence type="ECO:0000313" key="2">
    <source>
        <dbReference type="Proteomes" id="UP000675881"/>
    </source>
</evidence>
<reference evidence="1" key="1">
    <citation type="submission" date="2021-02" db="EMBL/GenBank/DDBJ databases">
        <authorList>
            <person name="Bekaert M."/>
        </authorList>
    </citation>
    <scope>NUCLEOTIDE SEQUENCE</scope>
    <source>
        <strain evidence="1">IoA-00</strain>
    </source>
</reference>
<name>A0A7R8HDB4_LEPSM</name>
<gene>
    <name evidence="1" type="ORF">LSAA_12835</name>
</gene>
<dbReference type="AlphaFoldDB" id="A0A7R8HDB4"/>